<gene>
    <name evidence="1" type="ORF">VL20_4989</name>
</gene>
<sequence>MRKLFSAFLLATLITTPVILPSPAFSEIRKERVQFKAGTEGTTIQGKIKGEQVVQYLIRANAGQNMSVSLLSDNGGASFNIFAPGKVPGKDAAMVIGNNVGNAHEGILPADGDYTIQVGLTRNSARNNEVANYRLKIFISNNYNQSDAKVPGTNYHATGNVTCSMGDGKPAGSCPFGVTRRGNGSADVTVTKPDGRKRIIFFEKGKAIGADTSQAAPGAFSASKQDDIYIIRIGKERYEIFEAIIFGG</sequence>
<dbReference type="AlphaFoldDB" id="A0A0K1S6V4"/>
<dbReference type="RefSeq" id="WP_052277620.1">
    <property type="nucleotide sequence ID" value="NZ_CP011339.1"/>
</dbReference>
<keyword evidence="2" id="KW-1185">Reference proteome</keyword>
<reference evidence="1 2" key="1">
    <citation type="journal article" date="2016" name="Stand. Genomic Sci.">
        <title>Complete genome sequence and genomic characterization of Microcystis panniformis FACHB 1757 by third-generation sequencing.</title>
        <authorList>
            <person name="Zhang J.Y."/>
            <person name="Guan R."/>
            <person name="Zhang H.J."/>
            <person name="Li H."/>
            <person name="Xiao P."/>
            <person name="Yu G.L."/>
            <person name="Du L."/>
            <person name="Cao D.M."/>
            <person name="Zhu B.C."/>
            <person name="Li R.H."/>
            <person name="Lu Z.H."/>
        </authorList>
    </citation>
    <scope>NUCLEOTIDE SEQUENCE [LARGE SCALE GENOMIC DNA]</scope>
    <source>
        <strain evidence="1 2">FACHB-1757</strain>
    </source>
</reference>
<accession>A0A0K1S6V4</accession>
<evidence type="ECO:0000313" key="2">
    <source>
        <dbReference type="Proteomes" id="UP000068167"/>
    </source>
</evidence>
<proteinExistence type="predicted"/>
<name>A0A0K1S6V4_9CHRO</name>
<organism evidence="1 2">
    <name type="scientific">Microcystis panniformis FACHB-1757</name>
    <dbReference type="NCBI Taxonomy" id="1638788"/>
    <lineage>
        <taxon>Bacteria</taxon>
        <taxon>Bacillati</taxon>
        <taxon>Cyanobacteriota</taxon>
        <taxon>Cyanophyceae</taxon>
        <taxon>Oscillatoriophycideae</taxon>
        <taxon>Chroococcales</taxon>
        <taxon>Microcystaceae</taxon>
        <taxon>Microcystis</taxon>
    </lineage>
</organism>
<dbReference type="PATRIC" id="fig|1638788.3.peg.5034"/>
<dbReference type="Gene3D" id="2.60.120.380">
    <property type="match status" value="1"/>
</dbReference>
<dbReference type="EMBL" id="CP011339">
    <property type="protein sequence ID" value="AKV69864.1"/>
    <property type="molecule type" value="Genomic_DNA"/>
</dbReference>
<dbReference type="KEGG" id="mpk:VL20_4989"/>
<dbReference type="Proteomes" id="UP000068167">
    <property type="component" value="Chromosome"/>
</dbReference>
<evidence type="ECO:0000313" key="1">
    <source>
        <dbReference type="EMBL" id="AKV69864.1"/>
    </source>
</evidence>
<protein>
    <submittedName>
        <fullName evidence="1">Putative Gifsy-1 prophage protein</fullName>
    </submittedName>
</protein>